<feature type="region of interest" description="Disordered" evidence="1">
    <location>
        <begin position="1"/>
        <end position="24"/>
    </location>
</feature>
<reference evidence="2" key="1">
    <citation type="submission" date="2021-01" db="EMBL/GenBank/DDBJ databases">
        <title>Adiantum capillus-veneris genome.</title>
        <authorList>
            <person name="Fang Y."/>
            <person name="Liao Q."/>
        </authorList>
    </citation>
    <scope>NUCLEOTIDE SEQUENCE</scope>
    <source>
        <strain evidence="2">H3</strain>
        <tissue evidence="2">Leaf</tissue>
    </source>
</reference>
<gene>
    <name evidence="2" type="ORF">GOP47_0022694</name>
</gene>
<proteinExistence type="predicted"/>
<feature type="compositionally biased region" description="Polar residues" evidence="1">
    <location>
        <begin position="1"/>
        <end position="16"/>
    </location>
</feature>
<protein>
    <submittedName>
        <fullName evidence="2">Uncharacterized protein</fullName>
    </submittedName>
</protein>
<accession>A0A9D4Z5R7</accession>
<evidence type="ECO:0000313" key="2">
    <source>
        <dbReference type="EMBL" id="KAI5062155.1"/>
    </source>
</evidence>
<dbReference type="Proteomes" id="UP000886520">
    <property type="component" value="Chromosome 22"/>
</dbReference>
<organism evidence="2 3">
    <name type="scientific">Adiantum capillus-veneris</name>
    <name type="common">Maidenhair fern</name>
    <dbReference type="NCBI Taxonomy" id="13818"/>
    <lineage>
        <taxon>Eukaryota</taxon>
        <taxon>Viridiplantae</taxon>
        <taxon>Streptophyta</taxon>
        <taxon>Embryophyta</taxon>
        <taxon>Tracheophyta</taxon>
        <taxon>Polypodiopsida</taxon>
        <taxon>Polypodiidae</taxon>
        <taxon>Polypodiales</taxon>
        <taxon>Pteridineae</taxon>
        <taxon>Pteridaceae</taxon>
        <taxon>Vittarioideae</taxon>
        <taxon>Adiantum</taxon>
    </lineage>
</organism>
<feature type="non-terminal residue" evidence="2">
    <location>
        <position position="64"/>
    </location>
</feature>
<comment type="caution">
    <text evidence="2">The sequence shown here is derived from an EMBL/GenBank/DDBJ whole genome shotgun (WGS) entry which is preliminary data.</text>
</comment>
<dbReference type="AlphaFoldDB" id="A0A9D4Z5R7"/>
<keyword evidence="3" id="KW-1185">Reference proteome</keyword>
<evidence type="ECO:0000313" key="3">
    <source>
        <dbReference type="Proteomes" id="UP000886520"/>
    </source>
</evidence>
<name>A0A9D4Z5R7_ADICA</name>
<evidence type="ECO:0000256" key="1">
    <source>
        <dbReference type="SAM" id="MobiDB-lite"/>
    </source>
</evidence>
<dbReference type="EMBL" id="JABFUD020000022">
    <property type="protein sequence ID" value="KAI5062155.1"/>
    <property type="molecule type" value="Genomic_DNA"/>
</dbReference>
<sequence length="64" mass="7354">MVHYQGNGSYISQDGVSYQGVDDPKNESRRLVASYEVTQVRTYDPSVTIYKRQSDSSHVYYATR</sequence>